<dbReference type="Gene3D" id="2.60.120.600">
    <property type="entry name" value="Domain of unknown function DUF1214, C-terminal domain"/>
    <property type="match status" value="1"/>
</dbReference>
<dbReference type="InterPro" id="IPR037049">
    <property type="entry name" value="DUF1214_C_sf"/>
</dbReference>
<keyword evidence="3" id="KW-1185">Reference proteome</keyword>
<dbReference type="EMBL" id="LNTU01000001">
    <property type="protein sequence ID" value="KXF78287.1"/>
    <property type="molecule type" value="Genomic_DNA"/>
</dbReference>
<dbReference type="OrthoDB" id="7837485at2"/>
<dbReference type="AlphaFoldDB" id="A0A135HYL6"/>
<dbReference type="Pfam" id="PF06742">
    <property type="entry name" value="DUF1214"/>
    <property type="match status" value="1"/>
</dbReference>
<dbReference type="RefSeq" id="WP_068879557.1">
    <property type="nucleotide sequence ID" value="NZ_LNTU01000001.1"/>
</dbReference>
<proteinExistence type="predicted"/>
<evidence type="ECO:0000313" key="2">
    <source>
        <dbReference type="EMBL" id="KXF78287.1"/>
    </source>
</evidence>
<dbReference type="STRING" id="1494590.ATN84_00325"/>
<dbReference type="Proteomes" id="UP000070107">
    <property type="component" value="Unassembled WGS sequence"/>
</dbReference>
<feature type="domain" description="DUF1214" evidence="1">
    <location>
        <begin position="73"/>
        <end position="171"/>
    </location>
</feature>
<evidence type="ECO:0000259" key="1">
    <source>
        <dbReference type="Pfam" id="PF06742"/>
    </source>
</evidence>
<sequence length="197" mass="20950">MLRTILLTLLVLIIAVGGGAGSVQYALDRFEGFGVLEVGQWSAYPAAGTPDSDPYAKARGARNGTLALGAAEGLIFHASRDAQGRLLDRNCTYRITGATPPARFWTLYAADRSLQPLSPETGMLPALHSREILRGENGSFTVIVSPKAQPGNWLPVNGSGFFVLVMTFYDTPVASSSGFSDLVMPRTTLVEEAGCRG</sequence>
<organism evidence="2 3">
    <name type="scientific">Paramesorhizobium deserti</name>
    <dbReference type="NCBI Taxonomy" id="1494590"/>
    <lineage>
        <taxon>Bacteria</taxon>
        <taxon>Pseudomonadati</taxon>
        <taxon>Pseudomonadota</taxon>
        <taxon>Alphaproteobacteria</taxon>
        <taxon>Hyphomicrobiales</taxon>
        <taxon>Phyllobacteriaceae</taxon>
        <taxon>Paramesorhizobium</taxon>
    </lineage>
</organism>
<dbReference type="SUPFAM" id="SSF160935">
    <property type="entry name" value="VPA0735-like"/>
    <property type="match status" value="1"/>
</dbReference>
<accession>A0A135HYL6</accession>
<dbReference type="InterPro" id="IPR012038">
    <property type="entry name" value="UCP009471"/>
</dbReference>
<comment type="caution">
    <text evidence="2">The sequence shown here is derived from an EMBL/GenBank/DDBJ whole genome shotgun (WGS) entry which is preliminary data.</text>
</comment>
<dbReference type="InterPro" id="IPR010621">
    <property type="entry name" value="DUF1214"/>
</dbReference>
<gene>
    <name evidence="2" type="ORF">ATN84_00325</name>
</gene>
<evidence type="ECO:0000313" key="3">
    <source>
        <dbReference type="Proteomes" id="UP000070107"/>
    </source>
</evidence>
<name>A0A135HYL6_9HYPH</name>
<reference evidence="2 3" key="1">
    <citation type="submission" date="2015-11" db="EMBL/GenBank/DDBJ databases">
        <title>Draft genome sequence of Paramesorhizobium deserti A-3-E, a strain highly resistant to diverse beta-lactam antibiotics.</title>
        <authorList>
            <person name="Lv R."/>
            <person name="Yang X."/>
            <person name="Fang N."/>
            <person name="Guo J."/>
            <person name="Luo X."/>
            <person name="Peng F."/>
            <person name="Yang R."/>
            <person name="Cui Y."/>
            <person name="Fang C."/>
            <person name="Song Y."/>
        </authorList>
    </citation>
    <scope>NUCLEOTIDE SEQUENCE [LARGE SCALE GENOMIC DNA]</scope>
    <source>
        <strain evidence="2 3">A-3-E</strain>
    </source>
</reference>
<dbReference type="PIRSF" id="PIRSF009471">
    <property type="entry name" value="UCP009471"/>
    <property type="match status" value="1"/>
</dbReference>
<protein>
    <recommendedName>
        <fullName evidence="1">DUF1214 domain-containing protein</fullName>
    </recommendedName>
</protein>